<evidence type="ECO:0000259" key="1">
    <source>
        <dbReference type="PROSITE" id="PS50995"/>
    </source>
</evidence>
<reference evidence="3" key="1">
    <citation type="journal article" date="2019" name="Int. J. Syst. Evol. Microbiol.">
        <title>The Global Catalogue of Microorganisms (GCM) 10K type strain sequencing project: providing services to taxonomists for standard genome sequencing and annotation.</title>
        <authorList>
            <consortium name="The Broad Institute Genomics Platform"/>
            <consortium name="The Broad Institute Genome Sequencing Center for Infectious Disease"/>
            <person name="Wu L."/>
            <person name="Ma J."/>
        </authorList>
    </citation>
    <scope>NUCLEOTIDE SEQUENCE [LARGE SCALE GENOMIC DNA]</scope>
    <source>
        <strain evidence="3">JCM 3380</strain>
    </source>
</reference>
<dbReference type="InterPro" id="IPR036388">
    <property type="entry name" value="WH-like_DNA-bd_sf"/>
</dbReference>
<dbReference type="SMART" id="SM00347">
    <property type="entry name" value="HTH_MARR"/>
    <property type="match status" value="1"/>
</dbReference>
<comment type="caution">
    <text evidence="2">The sequence shown here is derived from an EMBL/GenBank/DDBJ whole genome shotgun (WGS) entry which is preliminary data.</text>
</comment>
<dbReference type="Gene3D" id="1.10.10.10">
    <property type="entry name" value="Winged helix-like DNA-binding domain superfamily/Winged helix DNA-binding domain"/>
    <property type="match status" value="1"/>
</dbReference>
<name>A0ABP3DJU1_9PSEU</name>
<dbReference type="Pfam" id="PF01047">
    <property type="entry name" value="MarR"/>
    <property type="match status" value="1"/>
</dbReference>
<evidence type="ECO:0000313" key="3">
    <source>
        <dbReference type="Proteomes" id="UP001500416"/>
    </source>
</evidence>
<dbReference type="SUPFAM" id="SSF46785">
    <property type="entry name" value="Winged helix' DNA-binding domain"/>
    <property type="match status" value="1"/>
</dbReference>
<feature type="domain" description="HTH marR-type" evidence="1">
    <location>
        <begin position="4"/>
        <end position="140"/>
    </location>
</feature>
<dbReference type="PANTHER" id="PTHR33164:SF106">
    <property type="entry name" value="TRANSCRIPTIONAL REGULATORY PROTEIN"/>
    <property type="match status" value="1"/>
</dbReference>
<keyword evidence="3" id="KW-1185">Reference proteome</keyword>
<sequence length="156" mass="17023">MADNTTLVRLLRQLVVESDHFVGLFGEWHGLHRTDMNALVLIMDADRRGTPLSPSRLAGAMHLSASATTSVLDRLESSGHVQRARSTTDRRKVELRVNDKALDLGRRFFAPLSGAYTAAWESFSDEEKATIARFLTASIDATVAVRGEIAGSPTDG</sequence>
<organism evidence="2 3">
    <name type="scientific">Saccharothrix mutabilis subsp. mutabilis</name>
    <dbReference type="NCBI Taxonomy" id="66855"/>
    <lineage>
        <taxon>Bacteria</taxon>
        <taxon>Bacillati</taxon>
        <taxon>Actinomycetota</taxon>
        <taxon>Actinomycetes</taxon>
        <taxon>Pseudonocardiales</taxon>
        <taxon>Pseudonocardiaceae</taxon>
        <taxon>Saccharothrix</taxon>
    </lineage>
</organism>
<evidence type="ECO:0000313" key="2">
    <source>
        <dbReference type="EMBL" id="GAA0232289.1"/>
    </source>
</evidence>
<accession>A0ABP3DJU1</accession>
<protein>
    <recommendedName>
        <fullName evidence="1">HTH marR-type domain-containing protein</fullName>
    </recommendedName>
</protein>
<dbReference type="EMBL" id="BAAABU010000006">
    <property type="protein sequence ID" value="GAA0232289.1"/>
    <property type="molecule type" value="Genomic_DNA"/>
</dbReference>
<dbReference type="PRINTS" id="PR00598">
    <property type="entry name" value="HTHMARR"/>
</dbReference>
<proteinExistence type="predicted"/>
<dbReference type="PANTHER" id="PTHR33164">
    <property type="entry name" value="TRANSCRIPTIONAL REGULATOR, MARR FAMILY"/>
    <property type="match status" value="1"/>
</dbReference>
<dbReference type="InterPro" id="IPR036390">
    <property type="entry name" value="WH_DNA-bd_sf"/>
</dbReference>
<dbReference type="RefSeq" id="WP_343934769.1">
    <property type="nucleotide sequence ID" value="NZ_BAAABU010000006.1"/>
</dbReference>
<gene>
    <name evidence="2" type="ORF">GCM10010492_33730</name>
</gene>
<dbReference type="PROSITE" id="PS50995">
    <property type="entry name" value="HTH_MARR_2"/>
    <property type="match status" value="1"/>
</dbReference>
<dbReference type="Proteomes" id="UP001500416">
    <property type="component" value="Unassembled WGS sequence"/>
</dbReference>
<dbReference type="InterPro" id="IPR039422">
    <property type="entry name" value="MarR/SlyA-like"/>
</dbReference>
<dbReference type="InterPro" id="IPR000835">
    <property type="entry name" value="HTH_MarR-typ"/>
</dbReference>